<evidence type="ECO:0000313" key="2">
    <source>
        <dbReference type="EMBL" id="CAJ0928448.1"/>
    </source>
</evidence>
<organism evidence="2 3">
    <name type="scientific">Ranitomeya imitator</name>
    <name type="common">mimic poison frog</name>
    <dbReference type="NCBI Taxonomy" id="111125"/>
    <lineage>
        <taxon>Eukaryota</taxon>
        <taxon>Metazoa</taxon>
        <taxon>Chordata</taxon>
        <taxon>Craniata</taxon>
        <taxon>Vertebrata</taxon>
        <taxon>Euteleostomi</taxon>
        <taxon>Amphibia</taxon>
        <taxon>Batrachia</taxon>
        <taxon>Anura</taxon>
        <taxon>Neobatrachia</taxon>
        <taxon>Hyloidea</taxon>
        <taxon>Dendrobatidae</taxon>
        <taxon>Dendrobatinae</taxon>
        <taxon>Ranitomeya</taxon>
    </lineage>
</organism>
<protein>
    <submittedName>
        <fullName evidence="2">Uncharacterized protein</fullName>
    </submittedName>
</protein>
<evidence type="ECO:0000313" key="3">
    <source>
        <dbReference type="Proteomes" id="UP001176940"/>
    </source>
</evidence>
<dbReference type="Proteomes" id="UP001176940">
    <property type="component" value="Unassembled WGS sequence"/>
</dbReference>
<proteinExistence type="predicted"/>
<feature type="compositionally biased region" description="Basic and acidic residues" evidence="1">
    <location>
        <begin position="1"/>
        <end position="38"/>
    </location>
</feature>
<reference evidence="2" key="1">
    <citation type="submission" date="2023-07" db="EMBL/GenBank/DDBJ databases">
        <authorList>
            <person name="Stuckert A."/>
        </authorList>
    </citation>
    <scope>NUCLEOTIDE SEQUENCE</scope>
</reference>
<evidence type="ECO:0000256" key="1">
    <source>
        <dbReference type="SAM" id="MobiDB-lite"/>
    </source>
</evidence>
<comment type="caution">
    <text evidence="2">The sequence shown here is derived from an EMBL/GenBank/DDBJ whole genome shotgun (WGS) entry which is preliminary data.</text>
</comment>
<accession>A0ABN9KY81</accession>
<keyword evidence="3" id="KW-1185">Reference proteome</keyword>
<gene>
    <name evidence="2" type="ORF">RIMI_LOCUS3446754</name>
</gene>
<name>A0ABN9KY81_9NEOB</name>
<dbReference type="EMBL" id="CAUEEQ010005180">
    <property type="protein sequence ID" value="CAJ0928448.1"/>
    <property type="molecule type" value="Genomic_DNA"/>
</dbReference>
<feature type="region of interest" description="Disordered" evidence="1">
    <location>
        <begin position="1"/>
        <end position="73"/>
    </location>
</feature>
<feature type="compositionally biased region" description="Polar residues" evidence="1">
    <location>
        <begin position="61"/>
        <end position="73"/>
    </location>
</feature>
<sequence>MYWNKRKELRTSPHTLQDRGDNLRRLSTKDTQRIRDQKLSPQLEIEGQNGSSPTPSPDFHMTSTSDVPTTNDSVIPDLRDNWTKNETEVTIKANKTTDEYHPANSRTLLTTGNLSTISWTTTISSHVNIKPSVQEEYAALEEAGTRRDRASSRNEIINMLYLVLSIPIPQVSGIGRYLRYRNSDTEIRYFCGIGYRYRIHRDV</sequence>